<dbReference type="SUPFAM" id="SSF55394">
    <property type="entry name" value="Bactericidal permeability-increasing protein, BPI"/>
    <property type="match status" value="1"/>
</dbReference>
<dbReference type="Pfam" id="PF16984">
    <property type="entry name" value="Grp7_allergen"/>
    <property type="match status" value="1"/>
</dbReference>
<accession>A0AAU9UK75</accession>
<keyword evidence="3" id="KW-1185">Reference proteome</keyword>
<evidence type="ECO:0000313" key="2">
    <source>
        <dbReference type="EMBL" id="CAH2099578.1"/>
    </source>
</evidence>
<name>A0AAU9UK75_EUPED</name>
<dbReference type="InterPro" id="IPR010562">
    <property type="entry name" value="Haemolymph_juvenile_hormone-bd"/>
</dbReference>
<reference evidence="2" key="1">
    <citation type="submission" date="2022-03" db="EMBL/GenBank/DDBJ databases">
        <authorList>
            <person name="Tunstrom K."/>
        </authorList>
    </citation>
    <scope>NUCLEOTIDE SEQUENCE</scope>
</reference>
<dbReference type="EMBL" id="CAKOGL010000022">
    <property type="protein sequence ID" value="CAH2099578.1"/>
    <property type="molecule type" value="Genomic_DNA"/>
</dbReference>
<dbReference type="InterPro" id="IPR038602">
    <property type="entry name" value="Mite_allergen_7_sf"/>
</dbReference>
<gene>
    <name evidence="2" type="ORF">EEDITHA_LOCUS14537</name>
</gene>
<keyword evidence="1" id="KW-0732">Signal</keyword>
<evidence type="ECO:0000256" key="1">
    <source>
        <dbReference type="SAM" id="SignalP"/>
    </source>
</evidence>
<dbReference type="GO" id="GO:0008289">
    <property type="term" value="F:lipid binding"/>
    <property type="evidence" value="ECO:0007669"/>
    <property type="project" value="InterPro"/>
</dbReference>
<dbReference type="InterPro" id="IPR017943">
    <property type="entry name" value="Bactericidal_perm-incr_a/b_dom"/>
</dbReference>
<sequence>MWSTFFVAVLFIFKLADVNSQDDEFYFDITTTTETPMKEEEVKMSEYILKVIEHYKQPDPEGWPGAKLPDPFLIPDSNQFLAFGTNLDFKNTTLHGVNKFRIVYINTDIGKVECRAVFVMDNLQIHGKYSLNTWLSSYPGGFSSNISGIRSEVIASLGVEQDGQLRAQDISIDITFENITMQFENAGFMATMLQGIFNSMGSILYDSIKSYLLEDAETNMRNFINNKLDQVVGNIEFSNTISIIDMVLVDVRKKIKDIKMDPLNIEDYVSTIGIFKLTLNNTVLKGLSTFYRIGNVKFRLENQTLLSDFEIGTRELQGSTCWEISGINGFINNTGSLSFSVAYIQGRFLLAQPMDTRQKTEFRDLQLEVGNIQFGSDGAGTLDYIIEVSGNILPTFLRYQIISAIEYPLRWKIQQELDHINIEEVIINALPAIDEMQENGFQLAELRMLNTTDEINFDDDEFFNF</sequence>
<dbReference type="Pfam" id="PF06585">
    <property type="entry name" value="JHBP"/>
    <property type="match status" value="1"/>
</dbReference>
<dbReference type="PANTHER" id="PTHR11008:SF13">
    <property type="entry name" value="FI04421P"/>
    <property type="match status" value="1"/>
</dbReference>
<dbReference type="Gene3D" id="3.15.10.50">
    <property type="match status" value="1"/>
</dbReference>
<feature type="signal peptide" evidence="1">
    <location>
        <begin position="1"/>
        <end position="20"/>
    </location>
</feature>
<evidence type="ECO:0000313" key="3">
    <source>
        <dbReference type="Proteomes" id="UP001153954"/>
    </source>
</evidence>
<dbReference type="AlphaFoldDB" id="A0AAU9UK75"/>
<protein>
    <submittedName>
        <fullName evidence="2">Uncharacterized protein</fullName>
    </submittedName>
</protein>
<dbReference type="PANTHER" id="PTHR11008">
    <property type="entry name" value="PROTEIN TAKEOUT-LIKE PROTEIN"/>
    <property type="match status" value="1"/>
</dbReference>
<dbReference type="InterPro" id="IPR020234">
    <property type="entry name" value="Mite_allergen_group-7"/>
</dbReference>
<comment type="caution">
    <text evidence="2">The sequence shown here is derived from an EMBL/GenBank/DDBJ whole genome shotgun (WGS) entry which is preliminary data.</text>
</comment>
<organism evidence="2 3">
    <name type="scientific">Euphydryas editha</name>
    <name type="common">Edith's checkerspot</name>
    <dbReference type="NCBI Taxonomy" id="104508"/>
    <lineage>
        <taxon>Eukaryota</taxon>
        <taxon>Metazoa</taxon>
        <taxon>Ecdysozoa</taxon>
        <taxon>Arthropoda</taxon>
        <taxon>Hexapoda</taxon>
        <taxon>Insecta</taxon>
        <taxon>Pterygota</taxon>
        <taxon>Neoptera</taxon>
        <taxon>Endopterygota</taxon>
        <taxon>Lepidoptera</taxon>
        <taxon>Glossata</taxon>
        <taxon>Ditrysia</taxon>
        <taxon>Papilionoidea</taxon>
        <taxon>Nymphalidae</taxon>
        <taxon>Nymphalinae</taxon>
        <taxon>Euphydryas</taxon>
    </lineage>
</organism>
<dbReference type="Gene3D" id="3.15.10.10">
    <property type="entry name" value="Bactericidal permeability-increasing protein, domain 1"/>
    <property type="match status" value="1"/>
</dbReference>
<dbReference type="Proteomes" id="UP001153954">
    <property type="component" value="Unassembled WGS sequence"/>
</dbReference>
<feature type="chain" id="PRO_5043325548" evidence="1">
    <location>
        <begin position="21"/>
        <end position="465"/>
    </location>
</feature>
<proteinExistence type="predicted"/>